<organism evidence="6 7">
    <name type="scientific">Ollibium composti</name>
    <dbReference type="NCBI Taxonomy" id="2675109"/>
    <lineage>
        <taxon>Bacteria</taxon>
        <taxon>Pseudomonadati</taxon>
        <taxon>Pseudomonadota</taxon>
        <taxon>Alphaproteobacteria</taxon>
        <taxon>Hyphomicrobiales</taxon>
        <taxon>Phyllobacteriaceae</taxon>
        <taxon>Ollibium</taxon>
    </lineage>
</organism>
<dbReference type="InterPro" id="IPR024185">
    <property type="entry name" value="FTHF_cligase-like_sf"/>
</dbReference>
<proteinExistence type="inferred from homology"/>
<keyword evidence="3 4" id="KW-0067">ATP-binding</keyword>
<sequence>MSQQGRLSGGGSETIAAPVPVHDAGSASVAEPPERWADVSRWRNGERRRLLAQRLALDVEERRRRAQRIASLLDLTISRFSGRIVGAYWPFRGEPDLRDWTIRVIERGGRIALPVVIQKGWPLEYRIWSPGDPLEHGAANILSPARGPAVRPDIVIAPVVGFDIAHYRLGYGGGFFDRTLATMPRKPVVIGVGYREAEIATIHPQPHDIPMDVVLTD</sequence>
<feature type="region of interest" description="Disordered" evidence="5">
    <location>
        <begin position="1"/>
        <end position="32"/>
    </location>
</feature>
<evidence type="ECO:0000256" key="4">
    <source>
        <dbReference type="RuleBase" id="RU361279"/>
    </source>
</evidence>
<comment type="caution">
    <text evidence="6">The sequence shown here is derived from an EMBL/GenBank/DDBJ whole genome shotgun (WGS) entry which is preliminary data.</text>
</comment>
<protein>
    <recommendedName>
        <fullName evidence="4">5-formyltetrahydrofolate cyclo-ligase</fullName>
        <ecNumber evidence="4">6.3.3.2</ecNumber>
    </recommendedName>
</protein>
<reference evidence="6 7" key="1">
    <citation type="submission" date="2019-04" db="EMBL/GenBank/DDBJ databases">
        <title>Mesorhizobium composti sp. nov., isolated from compost.</title>
        <authorList>
            <person name="Lin S.-Y."/>
            <person name="Hameed A."/>
            <person name="Hsieh Y.-T."/>
            <person name="Young C.-C."/>
        </authorList>
    </citation>
    <scope>NUCLEOTIDE SEQUENCE [LARGE SCALE GENOMIC DNA]</scope>
    <source>
        <strain evidence="6 7">CC-YTH430</strain>
    </source>
</reference>
<dbReference type="Proteomes" id="UP000306441">
    <property type="component" value="Unassembled WGS sequence"/>
</dbReference>
<evidence type="ECO:0000256" key="5">
    <source>
        <dbReference type="SAM" id="MobiDB-lite"/>
    </source>
</evidence>
<dbReference type="PANTHER" id="PTHR23407">
    <property type="entry name" value="ATPASE INHIBITOR/5-FORMYLTETRAHYDROFOLATE CYCLO-LIGASE"/>
    <property type="match status" value="1"/>
</dbReference>
<keyword evidence="6" id="KW-0436">Ligase</keyword>
<evidence type="ECO:0000313" key="6">
    <source>
        <dbReference type="EMBL" id="THF55098.1"/>
    </source>
</evidence>
<gene>
    <name evidence="6" type="ORF">E6C48_19620</name>
</gene>
<dbReference type="SUPFAM" id="SSF100950">
    <property type="entry name" value="NagB/RpiA/CoA transferase-like"/>
    <property type="match status" value="1"/>
</dbReference>
<dbReference type="EC" id="6.3.3.2" evidence="4"/>
<keyword evidence="2 4" id="KW-0547">Nucleotide-binding</keyword>
<evidence type="ECO:0000256" key="3">
    <source>
        <dbReference type="ARBA" id="ARBA00022840"/>
    </source>
</evidence>
<keyword evidence="4" id="KW-0479">Metal-binding</keyword>
<comment type="catalytic activity">
    <reaction evidence="4">
        <text>(6S)-5-formyl-5,6,7,8-tetrahydrofolate + ATP = (6R)-5,10-methenyltetrahydrofolate + ADP + phosphate</text>
        <dbReference type="Rhea" id="RHEA:10488"/>
        <dbReference type="ChEBI" id="CHEBI:30616"/>
        <dbReference type="ChEBI" id="CHEBI:43474"/>
        <dbReference type="ChEBI" id="CHEBI:57455"/>
        <dbReference type="ChEBI" id="CHEBI:57457"/>
        <dbReference type="ChEBI" id="CHEBI:456216"/>
        <dbReference type="EC" id="6.3.3.2"/>
    </reaction>
</comment>
<dbReference type="InterPro" id="IPR037171">
    <property type="entry name" value="NagB/RpiA_transferase-like"/>
</dbReference>
<dbReference type="Gene3D" id="3.40.50.10420">
    <property type="entry name" value="NagB/RpiA/CoA transferase-like"/>
    <property type="match status" value="1"/>
</dbReference>
<dbReference type="GO" id="GO:0030272">
    <property type="term" value="F:5-formyltetrahydrofolate cyclo-ligase activity"/>
    <property type="evidence" value="ECO:0007669"/>
    <property type="project" value="UniProtKB-EC"/>
</dbReference>
<dbReference type="EMBL" id="SSNY01000013">
    <property type="protein sequence ID" value="THF55098.1"/>
    <property type="molecule type" value="Genomic_DNA"/>
</dbReference>
<keyword evidence="7" id="KW-1185">Reference proteome</keyword>
<accession>A0ABY2Q388</accession>
<dbReference type="InterPro" id="IPR002698">
    <property type="entry name" value="FTHF_cligase"/>
</dbReference>
<dbReference type="PANTHER" id="PTHR23407:SF1">
    <property type="entry name" value="5-FORMYLTETRAHYDROFOLATE CYCLO-LIGASE"/>
    <property type="match status" value="1"/>
</dbReference>
<keyword evidence="4" id="KW-0460">Magnesium</keyword>
<dbReference type="RefSeq" id="WP_136359870.1">
    <property type="nucleotide sequence ID" value="NZ_SSNY01000013.1"/>
</dbReference>
<evidence type="ECO:0000256" key="1">
    <source>
        <dbReference type="ARBA" id="ARBA00010638"/>
    </source>
</evidence>
<comment type="similarity">
    <text evidence="1 4">Belongs to the 5-formyltetrahydrofolate cyclo-ligase family.</text>
</comment>
<comment type="cofactor">
    <cofactor evidence="4">
        <name>Mg(2+)</name>
        <dbReference type="ChEBI" id="CHEBI:18420"/>
    </cofactor>
</comment>
<evidence type="ECO:0000256" key="2">
    <source>
        <dbReference type="ARBA" id="ARBA00022741"/>
    </source>
</evidence>
<name>A0ABY2Q388_9HYPH</name>
<dbReference type="Pfam" id="PF01812">
    <property type="entry name" value="5-FTHF_cyc-lig"/>
    <property type="match status" value="1"/>
</dbReference>
<evidence type="ECO:0000313" key="7">
    <source>
        <dbReference type="Proteomes" id="UP000306441"/>
    </source>
</evidence>
<dbReference type="NCBIfam" id="TIGR02727">
    <property type="entry name" value="MTHFS_bact"/>
    <property type="match status" value="1"/>
</dbReference>